<dbReference type="PANTHER" id="PTHR10720:SF0">
    <property type="entry name" value="HEME OXYGENASE"/>
    <property type="match status" value="1"/>
</dbReference>
<keyword evidence="7" id="KW-1185">Reference proteome</keyword>
<organism evidence="5 7">
    <name type="scientific">Auxenochlorella protothecoides</name>
    <name type="common">Green microalga</name>
    <name type="synonym">Chlorella protothecoides</name>
    <dbReference type="NCBI Taxonomy" id="3075"/>
    <lineage>
        <taxon>Eukaryota</taxon>
        <taxon>Viridiplantae</taxon>
        <taxon>Chlorophyta</taxon>
        <taxon>core chlorophytes</taxon>
        <taxon>Trebouxiophyceae</taxon>
        <taxon>Chlorellales</taxon>
        <taxon>Chlorellaceae</taxon>
        <taxon>Auxenochlorella</taxon>
    </lineage>
</organism>
<evidence type="ECO:0000313" key="8">
    <source>
        <dbReference type="Proteomes" id="UP000279271"/>
    </source>
</evidence>
<dbReference type="GO" id="GO:0004392">
    <property type="term" value="F:heme oxygenase (decyclizing) activity"/>
    <property type="evidence" value="ECO:0007669"/>
    <property type="project" value="InterPro"/>
</dbReference>
<dbReference type="InterPro" id="IPR016084">
    <property type="entry name" value="Haem_Oase-like_multi-hlx"/>
</dbReference>
<dbReference type="GeneID" id="23616956"/>
<dbReference type="CDD" id="cd19165">
    <property type="entry name" value="HemeO"/>
    <property type="match status" value="1"/>
</dbReference>
<dbReference type="RefSeq" id="XP_011395722.1">
    <property type="nucleotide sequence ID" value="XM_011397420.1"/>
</dbReference>
<accession>A0A087SAV2</accession>
<dbReference type="EMBL" id="KL662082">
    <property type="protein sequence ID" value="KFM22856.1"/>
    <property type="molecule type" value="Genomic_DNA"/>
</dbReference>
<evidence type="ECO:0000313" key="5">
    <source>
        <dbReference type="EMBL" id="KFM22856.1"/>
    </source>
</evidence>
<reference evidence="8" key="3">
    <citation type="journal article" date="2018" name="Algal Res.">
        <title>Characterization of plant carbon substrate utilization by Auxenochlorella protothecoides.</title>
        <authorList>
            <person name="Vogler B.W."/>
            <person name="Starkenburg S.R."/>
            <person name="Sudasinghe N."/>
            <person name="Schambach J.Y."/>
            <person name="Rollin J.A."/>
            <person name="Pattathil S."/>
            <person name="Barry A.N."/>
        </authorList>
    </citation>
    <scope>NUCLEOTIDE SEQUENCE [LARGE SCALE GENOMIC DNA]</scope>
    <source>
        <strain evidence="8">UTEX 25</strain>
    </source>
</reference>
<dbReference type="Proteomes" id="UP000028924">
    <property type="component" value="Unassembled WGS sequence"/>
</dbReference>
<sequence>MSPPIKAPGATQDLTQEFRTQTRGIHSISDALVNARLVFLLADRTLYGRALTCFYLVHKQLDMSLHAAAVSTSNTDLKAFVPLLTEAARTSAFEADMAFFLGPDWGTQLVRTPAVEAYVSHLQHLEDTAPLALLAHAYTQHMALLAGGRLLAASVAKGMGLQAGGAGTAAFTFPPRDRTGRGLRGDYKDALNKLGRELDAPTRSLLLAEHAKAFELNNAVIREFHIGLQRPLLGSLRLVCQTWWIAAPLALGLAYTVARYSSLLPANS</sequence>
<proteinExistence type="predicted"/>
<dbReference type="STRING" id="3075.A0A087SAV2"/>
<dbReference type="GO" id="GO:0046872">
    <property type="term" value="F:metal ion binding"/>
    <property type="evidence" value="ECO:0007669"/>
    <property type="project" value="UniProtKB-KW"/>
</dbReference>
<dbReference type="SUPFAM" id="SSF48613">
    <property type="entry name" value="Heme oxygenase-like"/>
    <property type="match status" value="1"/>
</dbReference>
<dbReference type="eggNOG" id="KOG4480">
    <property type="taxonomic scope" value="Eukaryota"/>
</dbReference>
<dbReference type="Gene3D" id="1.20.910.10">
    <property type="entry name" value="Heme oxygenase-like"/>
    <property type="match status" value="1"/>
</dbReference>
<dbReference type="InterPro" id="IPR002051">
    <property type="entry name" value="Haem_Oase"/>
</dbReference>
<reference evidence="6" key="5">
    <citation type="submission" date="2018-11" db="EMBL/GenBank/DDBJ databases">
        <title>Characterization of plant carbon substrate utilization by Auxenochlorella protothecoides.</title>
        <authorList>
            <person name="Vogler B.W."/>
            <person name="Starkenburg S.R."/>
            <person name="Sudasinghe N."/>
            <person name="Schambach J.Y."/>
            <person name="Rollin J.A."/>
            <person name="Pattathil S."/>
            <person name="Barry A.N."/>
        </authorList>
    </citation>
    <scope>NUCLEOTIDE SEQUENCE [LARGE SCALE GENOMIC DNA]</scope>
    <source>
        <strain evidence="6">UTEX 25</strain>
    </source>
</reference>
<name>A0A087SAV2_AUXPR</name>
<dbReference type="InterPro" id="IPR016053">
    <property type="entry name" value="Haem_Oase-like"/>
</dbReference>
<dbReference type="Proteomes" id="UP000279271">
    <property type="component" value="Unassembled WGS sequence"/>
</dbReference>
<evidence type="ECO:0000313" key="7">
    <source>
        <dbReference type="Proteomes" id="UP000028924"/>
    </source>
</evidence>
<gene>
    <name evidence="6" type="ORF">APUTEX25_001391</name>
    <name evidence="5" type="ORF">F751_5565</name>
    <name evidence="4" type="ORF">g.16158</name>
</gene>
<dbReference type="EMBL" id="QOKY01000142">
    <property type="protein sequence ID" value="RMZ56544.1"/>
    <property type="molecule type" value="Genomic_DNA"/>
</dbReference>
<dbReference type="Pfam" id="PF01126">
    <property type="entry name" value="Heme_oxygenase"/>
    <property type="match status" value="1"/>
</dbReference>
<keyword evidence="1" id="KW-0349">Heme</keyword>
<reference evidence="5 7" key="1">
    <citation type="journal article" date="2014" name="BMC Genomics">
        <title>Oil accumulation mechanisms of the oleaginous microalga Chlorella protothecoides revealed through its genome, transcriptomes, and proteomes.</title>
        <authorList>
            <person name="Gao C."/>
            <person name="Wang Y."/>
            <person name="Shen Y."/>
            <person name="Yan D."/>
            <person name="He X."/>
            <person name="Dai J."/>
            <person name="Wu Q."/>
        </authorList>
    </citation>
    <scope>NUCLEOTIDE SEQUENCE [LARGE SCALE GENOMIC DNA]</scope>
    <source>
        <strain evidence="5 7">0710</strain>
    </source>
</reference>
<evidence type="ECO:0000313" key="6">
    <source>
        <dbReference type="EMBL" id="RMZ56544.1"/>
    </source>
</evidence>
<dbReference type="EMBL" id="GDKF01009363">
    <property type="protein sequence ID" value="JAT69259.1"/>
    <property type="molecule type" value="Transcribed_RNA"/>
</dbReference>
<reference evidence="6" key="4">
    <citation type="submission" date="2018-10" db="EMBL/GenBank/DDBJ databases">
        <authorList>
            <person name="Hovde B."/>
            <person name="Zhang X."/>
        </authorList>
    </citation>
    <scope>NUCLEOTIDE SEQUENCE [LARGE SCALE GENOMIC DNA]</scope>
    <source>
        <strain evidence="6">UTEX 25</strain>
    </source>
</reference>
<dbReference type="PANTHER" id="PTHR10720">
    <property type="entry name" value="HEME OXYGENASE"/>
    <property type="match status" value="1"/>
</dbReference>
<dbReference type="PRINTS" id="PR00088">
    <property type="entry name" value="HAEMOXYGNASE"/>
</dbReference>
<evidence type="ECO:0000313" key="4">
    <source>
        <dbReference type="EMBL" id="JAT69259.1"/>
    </source>
</evidence>
<dbReference type="GO" id="GO:0006788">
    <property type="term" value="P:heme oxidation"/>
    <property type="evidence" value="ECO:0007669"/>
    <property type="project" value="InterPro"/>
</dbReference>
<dbReference type="OrthoDB" id="652091at2759"/>
<protein>
    <submittedName>
        <fullName evidence="5">Heme oxygenase 1</fullName>
    </submittedName>
</protein>
<dbReference type="KEGG" id="apro:F751_5565"/>
<reference evidence="4" key="2">
    <citation type="submission" date="2015-08" db="EMBL/GenBank/DDBJ databases">
        <authorList>
            <person name="Babu N.S."/>
            <person name="Beckwith C.J."/>
            <person name="Beseler K.G."/>
            <person name="Brison A."/>
            <person name="Carone J.V."/>
            <person name="Caskin T.P."/>
            <person name="Diamond M."/>
            <person name="Durham M.E."/>
            <person name="Foxe J.M."/>
            <person name="Go M."/>
            <person name="Henderson B.A."/>
            <person name="Jones I.B."/>
            <person name="McGettigan J.A."/>
            <person name="Micheletti S.J."/>
            <person name="Nasrallah M.E."/>
            <person name="Ortiz D."/>
            <person name="Piller C.R."/>
            <person name="Privatt S.R."/>
            <person name="Schneider S.L."/>
            <person name="Sharp S."/>
            <person name="Smith T.C."/>
            <person name="Stanton J.D."/>
            <person name="Ullery H.E."/>
            <person name="Wilson R.J."/>
            <person name="Serrano M.G."/>
            <person name="Buck G."/>
            <person name="Lee V."/>
            <person name="Wang Y."/>
            <person name="Carvalho R."/>
            <person name="Voegtly L."/>
            <person name="Shi R."/>
            <person name="Duckworth R."/>
            <person name="Johnson A."/>
            <person name="Loviza R."/>
            <person name="Walstead R."/>
            <person name="Shah Z."/>
            <person name="Kiflezghi M."/>
            <person name="Wade K."/>
            <person name="Ball S.L."/>
            <person name="Bradley K.W."/>
            <person name="Asai D.J."/>
            <person name="Bowman C.A."/>
            <person name="Russell D.A."/>
            <person name="Pope W.H."/>
            <person name="Jacobs-Sera D."/>
            <person name="Hendrix R.W."/>
            <person name="Hatfull G.F."/>
        </authorList>
    </citation>
    <scope>NUCLEOTIDE SEQUENCE</scope>
</reference>
<dbReference type="AlphaFoldDB" id="A0A087SAV2"/>
<evidence type="ECO:0000256" key="3">
    <source>
        <dbReference type="ARBA" id="ARBA00023004"/>
    </source>
</evidence>
<keyword evidence="2" id="KW-0479">Metal-binding</keyword>
<evidence type="ECO:0000256" key="1">
    <source>
        <dbReference type="ARBA" id="ARBA00022617"/>
    </source>
</evidence>
<keyword evidence="3" id="KW-0408">Iron</keyword>
<evidence type="ECO:0000256" key="2">
    <source>
        <dbReference type="ARBA" id="ARBA00022723"/>
    </source>
</evidence>